<comment type="caution">
    <text evidence="2">The sequence shown here is derived from an EMBL/GenBank/DDBJ whole genome shotgun (WGS) entry which is preliminary data.</text>
</comment>
<dbReference type="AlphaFoldDB" id="A0AAD1U1Y6"/>
<name>A0AAD1U1Y6_EUPCR</name>
<feature type="region of interest" description="Disordered" evidence="1">
    <location>
        <begin position="194"/>
        <end position="277"/>
    </location>
</feature>
<feature type="compositionally biased region" description="Polar residues" evidence="1">
    <location>
        <begin position="218"/>
        <end position="228"/>
    </location>
</feature>
<feature type="compositionally biased region" description="Basic and acidic residues" evidence="1">
    <location>
        <begin position="1"/>
        <end position="12"/>
    </location>
</feature>
<dbReference type="Proteomes" id="UP001295684">
    <property type="component" value="Unassembled WGS sequence"/>
</dbReference>
<proteinExistence type="predicted"/>
<feature type="compositionally biased region" description="Basic and acidic residues" evidence="1">
    <location>
        <begin position="229"/>
        <end position="238"/>
    </location>
</feature>
<evidence type="ECO:0000256" key="1">
    <source>
        <dbReference type="SAM" id="MobiDB-lite"/>
    </source>
</evidence>
<feature type="region of interest" description="Disordered" evidence="1">
    <location>
        <begin position="1"/>
        <end position="80"/>
    </location>
</feature>
<sequence>MSIIKEETKEFESEGEVEEHGAPNSQPHCKEPDQPDKELGESMTGQTHKSNKMKNKFGANNSSPVGASRIAGSQSDEKDDYNEKIHKFTKRISKEIRVTEENILMEMYLDDKNEMQNLNKTPTFQTPLSEDICCGKSRNGIQYKSQVIHKVSEILENNQLLVFPQSLPIRSKTSRILKGVAKFQEKFYISGSSLSKHDKKTSSMMSGKKNLKSHQTSKDLVQNLNNNELNKDVDRHTNTELLSNTKIQPKKMKGSSEEEPQRVPGPKNSQGSAIATVKHVEIKKRFNSLESRKDGSECPKISQVSPVTSFQSRFATPNTNVRMNERLRIFMKPPIPSLKELRERSRRIGKPPLRSKELGLKISKTLDKSDDQKIDPMLRMYQKFKKKLTCKPKTSQMNSSSLPDISARNCITEDISYDDYSKLRKKGWDGSLSHKLFSGLAKRLRIKRYAELAKKNHTPHQSQAKKRELRERIKALKQAQKKKKSVHKYKLRHFKRVRLDELPQSVKSRDFSLKMD</sequence>
<protein>
    <submittedName>
        <fullName evidence="2">Uncharacterized protein</fullName>
    </submittedName>
</protein>
<evidence type="ECO:0000313" key="2">
    <source>
        <dbReference type="EMBL" id="CAI2359885.1"/>
    </source>
</evidence>
<feature type="compositionally biased region" description="Basic and acidic residues" evidence="1">
    <location>
        <begin position="28"/>
        <end position="40"/>
    </location>
</feature>
<gene>
    <name evidence="2" type="ORF">ECRASSUSDP1_LOCUS1179</name>
</gene>
<evidence type="ECO:0000313" key="3">
    <source>
        <dbReference type="Proteomes" id="UP001295684"/>
    </source>
</evidence>
<reference evidence="2" key="1">
    <citation type="submission" date="2023-07" db="EMBL/GenBank/DDBJ databases">
        <authorList>
            <consortium name="AG Swart"/>
            <person name="Singh M."/>
            <person name="Singh A."/>
            <person name="Seah K."/>
            <person name="Emmerich C."/>
        </authorList>
    </citation>
    <scope>NUCLEOTIDE SEQUENCE</scope>
    <source>
        <strain evidence="2">DP1</strain>
    </source>
</reference>
<organism evidence="2 3">
    <name type="scientific">Euplotes crassus</name>
    <dbReference type="NCBI Taxonomy" id="5936"/>
    <lineage>
        <taxon>Eukaryota</taxon>
        <taxon>Sar</taxon>
        <taxon>Alveolata</taxon>
        <taxon>Ciliophora</taxon>
        <taxon>Intramacronucleata</taxon>
        <taxon>Spirotrichea</taxon>
        <taxon>Hypotrichia</taxon>
        <taxon>Euplotida</taxon>
        <taxon>Euplotidae</taxon>
        <taxon>Moneuplotes</taxon>
    </lineage>
</organism>
<accession>A0AAD1U1Y6</accession>
<keyword evidence="3" id="KW-1185">Reference proteome</keyword>
<dbReference type="EMBL" id="CAMPGE010001116">
    <property type="protein sequence ID" value="CAI2359885.1"/>
    <property type="molecule type" value="Genomic_DNA"/>
</dbReference>